<evidence type="ECO:0000313" key="2">
    <source>
        <dbReference type="EMBL" id="ACF12655.1"/>
    </source>
</evidence>
<dbReference type="Gene3D" id="3.30.70.260">
    <property type="match status" value="1"/>
</dbReference>
<dbReference type="KEGG" id="cts:Ctha_0184"/>
<protein>
    <submittedName>
        <fullName evidence="2">ACT domain-containing protein-like protein</fullName>
    </submittedName>
</protein>
<evidence type="ECO:0000259" key="1">
    <source>
        <dbReference type="PROSITE" id="PS51671"/>
    </source>
</evidence>
<proteinExistence type="predicted"/>
<dbReference type="SUPFAM" id="SSF55021">
    <property type="entry name" value="ACT-like"/>
    <property type="match status" value="1"/>
</dbReference>
<dbReference type="InterPro" id="IPR045865">
    <property type="entry name" value="ACT-like_dom_sf"/>
</dbReference>
<dbReference type="Proteomes" id="UP000001208">
    <property type="component" value="Chromosome"/>
</dbReference>
<dbReference type="AlphaFoldDB" id="B3QT12"/>
<dbReference type="InterPro" id="IPR002912">
    <property type="entry name" value="ACT_dom"/>
</dbReference>
<dbReference type="PROSITE" id="PS51671">
    <property type="entry name" value="ACT"/>
    <property type="match status" value="1"/>
</dbReference>
<accession>B3QT12</accession>
<gene>
    <name evidence="2" type="ordered locus">Ctha_0184</name>
</gene>
<dbReference type="eggNOG" id="COG3830">
    <property type="taxonomic scope" value="Bacteria"/>
</dbReference>
<evidence type="ECO:0000313" key="3">
    <source>
        <dbReference type="Proteomes" id="UP000001208"/>
    </source>
</evidence>
<name>B3QT12_CHLT3</name>
<dbReference type="STRING" id="517418.Ctha_0184"/>
<dbReference type="RefSeq" id="WP_012498739.1">
    <property type="nucleotide sequence ID" value="NC_011026.1"/>
</dbReference>
<organism evidence="2 3">
    <name type="scientific">Chloroherpeton thalassium (strain ATCC 35110 / GB-78)</name>
    <dbReference type="NCBI Taxonomy" id="517418"/>
    <lineage>
        <taxon>Bacteria</taxon>
        <taxon>Pseudomonadati</taxon>
        <taxon>Chlorobiota</taxon>
        <taxon>Chlorobiia</taxon>
        <taxon>Chlorobiales</taxon>
        <taxon>Chloroherpetonaceae</taxon>
        <taxon>Chloroherpeton</taxon>
    </lineage>
</organism>
<sequence>MVSESQLRKIIDLTIEELGENATKENIQAVVASVLEAYEQPDAERLSGTPLLPQKALITVLGPKKPNALTALTPVFSKHNCDIIDISQKTLQAHFSLVFIVDISKLNTPFSVLQHELQKEVQALGLQLLAAQE</sequence>
<dbReference type="Pfam" id="PF13740">
    <property type="entry name" value="ACT_6"/>
    <property type="match status" value="1"/>
</dbReference>
<reference evidence="2 3" key="1">
    <citation type="submission" date="2008-06" db="EMBL/GenBank/DDBJ databases">
        <title>Complete sequence of Chloroherpeton thalassium ATCC 35110.</title>
        <authorList>
            <consortium name="US DOE Joint Genome Institute"/>
            <person name="Lucas S."/>
            <person name="Copeland A."/>
            <person name="Lapidus A."/>
            <person name="Glavina del Rio T."/>
            <person name="Dalin E."/>
            <person name="Tice H."/>
            <person name="Bruce D."/>
            <person name="Goodwin L."/>
            <person name="Pitluck S."/>
            <person name="Schmutz J."/>
            <person name="Larimer F."/>
            <person name="Land M."/>
            <person name="Hauser L."/>
            <person name="Kyrpides N."/>
            <person name="Mikhailova N."/>
            <person name="Liu Z."/>
            <person name="Li T."/>
            <person name="Zhao F."/>
            <person name="Overmann J."/>
            <person name="Bryant D.A."/>
            <person name="Richardson P."/>
        </authorList>
    </citation>
    <scope>NUCLEOTIDE SEQUENCE [LARGE SCALE GENOMIC DNA]</scope>
    <source>
        <strain evidence="3">ATCC 35110 / GB-78</strain>
    </source>
</reference>
<dbReference type="HOGENOM" id="CLU_1718940_0_0_10"/>
<dbReference type="EMBL" id="CP001100">
    <property type="protein sequence ID" value="ACF12655.1"/>
    <property type="molecule type" value="Genomic_DNA"/>
</dbReference>
<feature type="domain" description="ACT" evidence="1">
    <location>
        <begin position="57"/>
        <end position="131"/>
    </location>
</feature>
<keyword evidence="3" id="KW-1185">Reference proteome</keyword>